<dbReference type="GO" id="GO:0004590">
    <property type="term" value="F:orotidine-5'-phosphate decarboxylase activity"/>
    <property type="evidence" value="ECO:0007669"/>
    <property type="project" value="InterPro"/>
</dbReference>
<dbReference type="SUPFAM" id="SSF51366">
    <property type="entry name" value="Ribulose-phoshate binding barrel"/>
    <property type="match status" value="1"/>
</dbReference>
<dbReference type="GO" id="GO:0043801">
    <property type="term" value="F:hexulose-6-phosphate synthase activity"/>
    <property type="evidence" value="ECO:0007669"/>
    <property type="project" value="UniProtKB-EC"/>
</dbReference>
<dbReference type="AlphaFoldDB" id="A0A401FIM7"/>
<protein>
    <submittedName>
        <fullName evidence="3">D-arabino-3-hexulose 6-phosphate formaldehyde-lyase</fullName>
        <ecNumber evidence="3">4.1.2.43</ecNumber>
    </submittedName>
</protein>
<evidence type="ECO:0000313" key="3">
    <source>
        <dbReference type="EMBL" id="GAY72209.1"/>
    </source>
</evidence>
<feature type="domain" description="Orotidine 5'-phosphate decarboxylase" evidence="2">
    <location>
        <begin position="20"/>
        <end position="97"/>
    </location>
</feature>
<dbReference type="GO" id="GO:0006207">
    <property type="term" value="P:'de novo' pyrimidine nucleobase biosynthetic process"/>
    <property type="evidence" value="ECO:0007669"/>
    <property type="project" value="InterPro"/>
</dbReference>
<dbReference type="InterPro" id="IPR001754">
    <property type="entry name" value="OMPdeCOase_dom"/>
</dbReference>
<dbReference type="GO" id="GO:0019854">
    <property type="term" value="P:L-ascorbic acid catabolic process"/>
    <property type="evidence" value="ECO:0007669"/>
    <property type="project" value="TreeGrafter"/>
</dbReference>
<gene>
    <name evidence="3" type="ORF">NBRC111893_355</name>
</gene>
<evidence type="ECO:0000313" key="4">
    <source>
        <dbReference type="Proteomes" id="UP000286974"/>
    </source>
</evidence>
<dbReference type="GO" id="GO:0033982">
    <property type="term" value="F:3-dehydro-L-gulonate-6-phosphate decarboxylase activity"/>
    <property type="evidence" value="ECO:0007669"/>
    <property type="project" value="TreeGrafter"/>
</dbReference>
<dbReference type="EC" id="4.1.2.43" evidence="3"/>
<dbReference type="Proteomes" id="UP000286974">
    <property type="component" value="Unassembled WGS sequence"/>
</dbReference>
<sequence>MFIDLLEVEDSKIKQIANFENAIYGLHHSKDNENAFDAVESVAEFYKQFPEISNIAVAGGIDLDQAKKLADQGIADIIIVGGKISGADDPIASAKQFMEEIK</sequence>
<organism evidence="3 4">
    <name type="scientific">Lentilactobacillus kosonis</name>
    <dbReference type="NCBI Taxonomy" id="2810561"/>
    <lineage>
        <taxon>Bacteria</taxon>
        <taxon>Bacillati</taxon>
        <taxon>Bacillota</taxon>
        <taxon>Bacilli</taxon>
        <taxon>Lactobacillales</taxon>
        <taxon>Lactobacillaceae</taxon>
        <taxon>Lentilactobacillus</taxon>
    </lineage>
</organism>
<dbReference type="InterPro" id="IPR011060">
    <property type="entry name" value="RibuloseP-bd_barrel"/>
</dbReference>
<dbReference type="EMBL" id="BEXA01000001">
    <property type="protein sequence ID" value="GAY72209.1"/>
    <property type="molecule type" value="Genomic_DNA"/>
</dbReference>
<dbReference type="InterPro" id="IPR013785">
    <property type="entry name" value="Aldolase_TIM"/>
</dbReference>
<dbReference type="Pfam" id="PF00215">
    <property type="entry name" value="OMPdecase"/>
    <property type="match status" value="1"/>
</dbReference>
<dbReference type="PANTHER" id="PTHR35039">
    <property type="entry name" value="3-KETO-L-GULONATE-6-PHOSPHATE DECARBOXYLASE SGBH-RELATED"/>
    <property type="match status" value="1"/>
</dbReference>
<comment type="caution">
    <text evidence="3">The sequence shown here is derived from an EMBL/GenBank/DDBJ whole genome shotgun (WGS) entry which is preliminary data.</text>
</comment>
<accession>A0A401FIM7</accession>
<proteinExistence type="predicted"/>
<evidence type="ECO:0000256" key="1">
    <source>
        <dbReference type="ARBA" id="ARBA00023239"/>
    </source>
</evidence>
<name>A0A401FIM7_9LACO</name>
<dbReference type="Gene3D" id="3.20.20.70">
    <property type="entry name" value="Aldolase class I"/>
    <property type="match status" value="1"/>
</dbReference>
<keyword evidence="4" id="KW-1185">Reference proteome</keyword>
<dbReference type="PANTHER" id="PTHR35039:SF3">
    <property type="entry name" value="3-KETO-L-GULONATE-6-PHOSPHATE DECARBOXYLASE SGBH-RELATED"/>
    <property type="match status" value="1"/>
</dbReference>
<reference evidence="3 4" key="1">
    <citation type="submission" date="2017-11" db="EMBL/GenBank/DDBJ databases">
        <title>Draft Genome Sequence of Lactobacillus curieae NBRC 111893 isolated from Koso, a Japanese sugar-Vegetable Fermented Beverage.</title>
        <authorList>
            <person name="Chiou T.Y."/>
            <person name="Oshima K."/>
            <person name="Suda W."/>
            <person name="Hattori M."/>
            <person name="Takahashi T."/>
        </authorList>
    </citation>
    <scope>NUCLEOTIDE SEQUENCE [LARGE SCALE GENOMIC DNA]</scope>
    <source>
        <strain evidence="3 4">NBRC111893</strain>
    </source>
</reference>
<evidence type="ECO:0000259" key="2">
    <source>
        <dbReference type="Pfam" id="PF00215"/>
    </source>
</evidence>
<keyword evidence="1 3" id="KW-0456">Lyase</keyword>